<name>A0A8S1MUA9_PARPR</name>
<protein>
    <submittedName>
        <fullName evidence="3">Uncharacterized protein</fullName>
    </submittedName>
</protein>
<proteinExistence type="predicted"/>
<dbReference type="OMA" id="INMGDEI"/>
<keyword evidence="4" id="KW-1185">Reference proteome</keyword>
<dbReference type="EMBL" id="CAJJDM010000066">
    <property type="protein sequence ID" value="CAD8080643.1"/>
    <property type="molecule type" value="Genomic_DNA"/>
</dbReference>
<dbReference type="AlphaFoldDB" id="A0A8S1MUA9"/>
<feature type="compositionally biased region" description="Low complexity" evidence="2">
    <location>
        <begin position="69"/>
        <end position="82"/>
    </location>
</feature>
<organism evidence="3 4">
    <name type="scientific">Paramecium primaurelia</name>
    <dbReference type="NCBI Taxonomy" id="5886"/>
    <lineage>
        <taxon>Eukaryota</taxon>
        <taxon>Sar</taxon>
        <taxon>Alveolata</taxon>
        <taxon>Ciliophora</taxon>
        <taxon>Intramacronucleata</taxon>
        <taxon>Oligohymenophorea</taxon>
        <taxon>Peniculida</taxon>
        <taxon>Parameciidae</taxon>
        <taxon>Paramecium</taxon>
    </lineage>
</organism>
<dbReference type="Proteomes" id="UP000688137">
    <property type="component" value="Unassembled WGS sequence"/>
</dbReference>
<sequence>MSKIQKQNTVQLNLQNVQQFIPSQQIQVGSQIGGNSPKPPLGSKSNKSPKGDCSFRVISPKMTINLNNSQRSISKSSSPIEKQISEPDKLQYLENENDAVIEDNQINTSDVQQIRQIKQKLMNMGELISSFHLVDINLKVLKKWQYELLQETKTMIKLNKNVINLSQTKIISPRPNQIKKISSDELLEKLQNEQKKRLEAEEQSGRILQDQEKYIQVLNEKLFQLEQQYSKKKS</sequence>
<gene>
    <name evidence="3" type="ORF">PPRIM_AZ9-3.1.T0640070</name>
</gene>
<evidence type="ECO:0000313" key="4">
    <source>
        <dbReference type="Proteomes" id="UP000688137"/>
    </source>
</evidence>
<accession>A0A8S1MUA9</accession>
<feature type="region of interest" description="Disordered" evidence="2">
    <location>
        <begin position="66"/>
        <end position="89"/>
    </location>
</feature>
<evidence type="ECO:0000256" key="1">
    <source>
        <dbReference type="SAM" id="Coils"/>
    </source>
</evidence>
<evidence type="ECO:0000313" key="3">
    <source>
        <dbReference type="EMBL" id="CAD8080643.1"/>
    </source>
</evidence>
<reference evidence="3" key="1">
    <citation type="submission" date="2021-01" db="EMBL/GenBank/DDBJ databases">
        <authorList>
            <consortium name="Genoscope - CEA"/>
            <person name="William W."/>
        </authorList>
    </citation>
    <scope>NUCLEOTIDE SEQUENCE</scope>
</reference>
<comment type="caution">
    <text evidence="3">The sequence shown here is derived from an EMBL/GenBank/DDBJ whole genome shotgun (WGS) entry which is preliminary data.</text>
</comment>
<keyword evidence="1" id="KW-0175">Coiled coil</keyword>
<evidence type="ECO:0000256" key="2">
    <source>
        <dbReference type="SAM" id="MobiDB-lite"/>
    </source>
</evidence>
<feature type="coiled-coil region" evidence="1">
    <location>
        <begin position="183"/>
        <end position="228"/>
    </location>
</feature>
<feature type="region of interest" description="Disordered" evidence="2">
    <location>
        <begin position="29"/>
        <end position="54"/>
    </location>
</feature>